<dbReference type="AlphaFoldDB" id="A0A182J848"/>
<protein>
    <submittedName>
        <fullName evidence="2">Uncharacterized protein</fullName>
    </submittedName>
</protein>
<name>A0A182J848_ANOAO</name>
<evidence type="ECO:0000313" key="2">
    <source>
        <dbReference type="EnsemblMetazoa" id="AATE013182-PA.1"/>
    </source>
</evidence>
<accession>A0A182J848</accession>
<evidence type="ECO:0000256" key="1">
    <source>
        <dbReference type="SAM" id="MobiDB-lite"/>
    </source>
</evidence>
<proteinExistence type="predicted"/>
<reference evidence="2" key="1">
    <citation type="submission" date="2022-08" db="UniProtKB">
        <authorList>
            <consortium name="EnsemblMetazoa"/>
        </authorList>
    </citation>
    <scope>IDENTIFICATION</scope>
    <source>
        <strain evidence="2">EBRO</strain>
    </source>
</reference>
<dbReference type="VEuPathDB" id="VectorBase:AATE013182"/>
<feature type="region of interest" description="Disordered" evidence="1">
    <location>
        <begin position="15"/>
        <end position="44"/>
    </location>
</feature>
<sequence length="303" mass="32280">MLIGSAIGSEFAQLPSAPWSMEPPRAPLPGQGSLPHPPPSLQLSPTALAETFKRTAIDSMNIRIGFRCSRALPPRFVQFPSVGIDARNGNVRRAAFWPPETFRPSAAHRNMAGMAQKEREHQVEPLIVNKSVDTFRWLVFENIPIGPAAGINLLAEFGLSPNLPSPGSVQSTNNLFGAAAAAAAAGAAGSANAHALAGLVSQHRLLELSRFGLRGYDLAQHMLTQQGAVSKLLVGGTWADFDRGSAPPAELTTSPSGRTPQLVCISARMGLGCLGLGWGGSDLWTYRIAGNTSRHRNHRPIDY</sequence>
<dbReference type="STRING" id="41427.A0A182J848"/>
<dbReference type="EnsemblMetazoa" id="AATE013182-RA">
    <property type="protein sequence ID" value="AATE013182-PA.1"/>
    <property type="gene ID" value="AATE013182"/>
</dbReference>
<organism evidence="2">
    <name type="scientific">Anopheles atroparvus</name>
    <name type="common">European mosquito</name>
    <dbReference type="NCBI Taxonomy" id="41427"/>
    <lineage>
        <taxon>Eukaryota</taxon>
        <taxon>Metazoa</taxon>
        <taxon>Ecdysozoa</taxon>
        <taxon>Arthropoda</taxon>
        <taxon>Hexapoda</taxon>
        <taxon>Insecta</taxon>
        <taxon>Pterygota</taxon>
        <taxon>Neoptera</taxon>
        <taxon>Endopterygota</taxon>
        <taxon>Diptera</taxon>
        <taxon>Nematocera</taxon>
        <taxon>Culicoidea</taxon>
        <taxon>Culicidae</taxon>
        <taxon>Anophelinae</taxon>
        <taxon>Anopheles</taxon>
    </lineage>
</organism>